<gene>
    <name evidence="1" type="ORF">Sradi_3240700</name>
</gene>
<dbReference type="AlphaFoldDB" id="A0AAW2RGR3"/>
<reference evidence="1" key="1">
    <citation type="submission" date="2020-06" db="EMBL/GenBank/DDBJ databases">
        <authorList>
            <person name="Li T."/>
            <person name="Hu X."/>
            <person name="Zhang T."/>
            <person name="Song X."/>
            <person name="Zhang H."/>
            <person name="Dai N."/>
            <person name="Sheng W."/>
            <person name="Hou X."/>
            <person name="Wei L."/>
        </authorList>
    </citation>
    <scope>NUCLEOTIDE SEQUENCE</scope>
    <source>
        <strain evidence="1">G02</strain>
        <tissue evidence="1">Leaf</tissue>
    </source>
</reference>
<organism evidence="1">
    <name type="scientific">Sesamum radiatum</name>
    <name type="common">Black benniseed</name>
    <dbReference type="NCBI Taxonomy" id="300843"/>
    <lineage>
        <taxon>Eukaryota</taxon>
        <taxon>Viridiplantae</taxon>
        <taxon>Streptophyta</taxon>
        <taxon>Embryophyta</taxon>
        <taxon>Tracheophyta</taxon>
        <taxon>Spermatophyta</taxon>
        <taxon>Magnoliopsida</taxon>
        <taxon>eudicotyledons</taxon>
        <taxon>Gunneridae</taxon>
        <taxon>Pentapetalae</taxon>
        <taxon>asterids</taxon>
        <taxon>lamiids</taxon>
        <taxon>Lamiales</taxon>
        <taxon>Pedaliaceae</taxon>
        <taxon>Sesamum</taxon>
    </lineage>
</organism>
<dbReference type="EMBL" id="JACGWJ010000013">
    <property type="protein sequence ID" value="KAL0379352.1"/>
    <property type="molecule type" value="Genomic_DNA"/>
</dbReference>
<proteinExistence type="predicted"/>
<evidence type="ECO:0000313" key="1">
    <source>
        <dbReference type="EMBL" id="KAL0379352.1"/>
    </source>
</evidence>
<comment type="caution">
    <text evidence="1">The sequence shown here is derived from an EMBL/GenBank/DDBJ whole genome shotgun (WGS) entry which is preliminary data.</text>
</comment>
<accession>A0AAW2RGR3</accession>
<protein>
    <submittedName>
        <fullName evidence="1">Uncharacterized protein</fullName>
    </submittedName>
</protein>
<reference evidence="1" key="2">
    <citation type="journal article" date="2024" name="Plant">
        <title>Genomic evolution and insights into agronomic trait innovations of Sesamum species.</title>
        <authorList>
            <person name="Miao H."/>
            <person name="Wang L."/>
            <person name="Qu L."/>
            <person name="Liu H."/>
            <person name="Sun Y."/>
            <person name="Le M."/>
            <person name="Wang Q."/>
            <person name="Wei S."/>
            <person name="Zheng Y."/>
            <person name="Lin W."/>
            <person name="Duan Y."/>
            <person name="Cao H."/>
            <person name="Xiong S."/>
            <person name="Wang X."/>
            <person name="Wei L."/>
            <person name="Li C."/>
            <person name="Ma Q."/>
            <person name="Ju M."/>
            <person name="Zhao R."/>
            <person name="Li G."/>
            <person name="Mu C."/>
            <person name="Tian Q."/>
            <person name="Mei H."/>
            <person name="Zhang T."/>
            <person name="Gao T."/>
            <person name="Zhang H."/>
        </authorList>
    </citation>
    <scope>NUCLEOTIDE SEQUENCE</scope>
    <source>
        <strain evidence="1">G02</strain>
    </source>
</reference>
<sequence length="300" mass="33743">MPEYCTLCKHVGHQDSVCYSKGNAPKPPGRTDRGKRVADERGKKQMVNTVVTQAACKVFDERPERKEEAGGCSKTAEARHRYASAEVDLVEFNADVDTVVVEDDVSIRVNQNDDENSAQIVEVNHNKDENGAHIVEGNQIDDECDAAIVKMNEDEANENVIQQHSVFEGDHALENETIGALILKPINFACARMRGRNWINIDSALRLHESLKRFGIAIEGLPEDVVQILKRNRLAVKSAILYQKCVLIFNRVSGLLLKPLDERSPSIATRTRRRKKGKYPLEPPDDVHYFSKRCIGWKKG</sequence>
<name>A0AAW2RGR3_SESRA</name>